<dbReference type="OrthoDB" id="8848202at2759"/>
<dbReference type="GO" id="GO:0043161">
    <property type="term" value="P:proteasome-mediated ubiquitin-dependent protein catabolic process"/>
    <property type="evidence" value="ECO:0000318"/>
    <property type="project" value="GO_Central"/>
</dbReference>
<feature type="domain" description="DED" evidence="3">
    <location>
        <begin position="18"/>
        <end position="96"/>
    </location>
</feature>
<dbReference type="Gene3D" id="1.10.533.10">
    <property type="entry name" value="Death Domain, Fas"/>
    <property type="match status" value="2"/>
</dbReference>
<reference evidence="4" key="1">
    <citation type="journal article" date="2008" name="Nature">
        <title>The amphioxus genome and the evolution of the chordate karyotype.</title>
        <authorList>
            <consortium name="US DOE Joint Genome Institute (JGI-PGF)"/>
            <person name="Putnam N.H."/>
            <person name="Butts T."/>
            <person name="Ferrier D.E.K."/>
            <person name="Furlong R.F."/>
            <person name="Hellsten U."/>
            <person name="Kawashima T."/>
            <person name="Robinson-Rechavi M."/>
            <person name="Shoguchi E."/>
            <person name="Terry A."/>
            <person name="Yu J.-K."/>
            <person name="Benito-Gutierrez E.L."/>
            <person name="Dubchak I."/>
            <person name="Garcia-Fernandez J."/>
            <person name="Gibson-Brown J.J."/>
            <person name="Grigoriev I.V."/>
            <person name="Horton A.C."/>
            <person name="de Jong P.J."/>
            <person name="Jurka J."/>
            <person name="Kapitonov V.V."/>
            <person name="Kohara Y."/>
            <person name="Kuroki Y."/>
            <person name="Lindquist E."/>
            <person name="Lucas S."/>
            <person name="Osoegawa K."/>
            <person name="Pennacchio L.A."/>
            <person name="Salamov A.A."/>
            <person name="Satou Y."/>
            <person name="Sauka-Spengler T."/>
            <person name="Schmutz J."/>
            <person name="Shin-I T."/>
            <person name="Toyoda A."/>
            <person name="Bronner-Fraser M."/>
            <person name="Fujiyama A."/>
            <person name="Holland L.Z."/>
            <person name="Holland P.W.H."/>
            <person name="Satoh N."/>
            <person name="Rokhsar D.S."/>
        </authorList>
    </citation>
    <scope>NUCLEOTIDE SEQUENCE [LARGE SCALE GENOMIC DNA]</scope>
    <source>
        <strain evidence="4">S238N-H82</strain>
        <tissue evidence="4">Testes</tissue>
    </source>
</reference>
<dbReference type="eggNOG" id="KOG2177">
    <property type="taxonomic scope" value="Eukaryota"/>
</dbReference>
<evidence type="ECO:0000256" key="2">
    <source>
        <dbReference type="SAM" id="MobiDB-lite"/>
    </source>
</evidence>
<evidence type="ECO:0000256" key="1">
    <source>
        <dbReference type="SAM" id="Coils"/>
    </source>
</evidence>
<dbReference type="RefSeq" id="XP_035691870.1">
    <property type="nucleotide sequence ID" value="XM_035835977.1"/>
</dbReference>
<dbReference type="GO" id="GO:0042981">
    <property type="term" value="P:regulation of apoptotic process"/>
    <property type="evidence" value="ECO:0007669"/>
    <property type="project" value="InterPro"/>
</dbReference>
<reference evidence="6" key="3">
    <citation type="submission" date="2025-04" db="UniProtKB">
        <authorList>
            <consortium name="RefSeq"/>
        </authorList>
    </citation>
    <scope>IDENTIFICATION</scope>
    <source>
        <strain evidence="6">S238N-H82</strain>
        <tissue evidence="6">Testes</tissue>
    </source>
</reference>
<reference evidence="5" key="2">
    <citation type="journal article" date="2020" name="Nat. Ecol. Evol.">
        <title>Deeply conserved synteny resolves early events in vertebrate evolution.</title>
        <authorList>
            <person name="Simakov O."/>
            <person name="Marletaz F."/>
            <person name="Yue J.X."/>
            <person name="O'Connell B."/>
            <person name="Jenkins J."/>
            <person name="Brandt A."/>
            <person name="Calef R."/>
            <person name="Tung C.H."/>
            <person name="Huang T.K."/>
            <person name="Schmutz J."/>
            <person name="Satoh N."/>
            <person name="Yu J.K."/>
            <person name="Putnam N.H."/>
            <person name="Green R.E."/>
            <person name="Rokhsar D.S."/>
        </authorList>
    </citation>
    <scope>NUCLEOTIDE SEQUENCE [LARGE SCALE GENOMIC DNA]</scope>
    <source>
        <strain evidence="5">S238N-H82</strain>
    </source>
</reference>
<evidence type="ECO:0000313" key="4">
    <source>
        <dbReference type="EMBL" id="EEN61843.1"/>
    </source>
</evidence>
<dbReference type="InterPro" id="IPR050952">
    <property type="entry name" value="TRIM-NHL_E3_ligases"/>
</dbReference>
<organism>
    <name type="scientific">Branchiostoma floridae</name>
    <name type="common">Florida lancelet</name>
    <name type="synonym">Amphioxus</name>
    <dbReference type="NCBI Taxonomy" id="7739"/>
    <lineage>
        <taxon>Eukaryota</taxon>
        <taxon>Metazoa</taxon>
        <taxon>Chordata</taxon>
        <taxon>Cephalochordata</taxon>
        <taxon>Leptocardii</taxon>
        <taxon>Amphioxiformes</taxon>
        <taxon>Branchiostomatidae</taxon>
        <taxon>Branchiostoma</taxon>
    </lineage>
</organism>
<feature type="region of interest" description="Disordered" evidence="2">
    <location>
        <begin position="201"/>
        <end position="223"/>
    </location>
</feature>
<dbReference type="InParanoid" id="C3YCP2"/>
<dbReference type="AlphaFoldDB" id="C3YCP2"/>
<dbReference type="PANTHER" id="PTHR24104">
    <property type="entry name" value="E3 UBIQUITIN-PROTEIN LIGASE NHLRC1-RELATED"/>
    <property type="match status" value="1"/>
</dbReference>
<sequence length="684" mass="78305">MAGPAREGVSVADIRHLDFRATLLGISDELTDEETANLKLFCSHLIPKGQLANLGRAADVFDRLKQLDKIDQENLGFVKEILERMGRQDLIKDVLWQFEQPGRELPERVSDVDRRHFDFVHVLLRLSDGLTDEETANFKYFCLDFVPIPARGQLAQLRRAIDVFYKLRELDKMDQENLDLVEEILERMGRRDLIRNVLRPFQPPDREIPENPDLQPGTSDGSVNTDGTADVMSNIYVVVQGQVRMVQEYLDRLRNSLASLCRTRKSQLMYRRYRRDRSVLVHFSIPRENTAVLRLMADYSDPRLVYMGIKSLQIDAEPPITITQEAMLFDVKRQYPADDIDVGCSTRMTLQRAPRNWTRLSALNLFSDALPLHLQVAESLEYQGFSYSLVQSMVQRDQRREHELRQLVQNLLKKIEGIEENSNTLMTMRSMLNIEENRSKDALETIRVLEEKLQQAQNYAEKAAKQVSSHVYRGEKPPGGWPTQVGKAATKKAETMKGVKSEALNFRSPRGVLVLMSPSNEMFVIDKVNKRVQVHNTEGVYLRSFPMVVPDTDEKAMTPHDVSMDANGTLWVVGEGKFADYIVQYSKVGSAMEKFELPETLYLRGIVVDTRNDNILVTEPGGDSGEVQVIRPDGSLVTRFGHPDMRVPDYITVNEEGNILVSDWSTRSLYLYDESGKFLRTEVW</sequence>
<evidence type="ECO:0000259" key="3">
    <source>
        <dbReference type="PROSITE" id="PS50168"/>
    </source>
</evidence>
<dbReference type="Pfam" id="PF01335">
    <property type="entry name" value="DED"/>
    <property type="match status" value="2"/>
</dbReference>
<dbReference type="InterPro" id="IPR032715">
    <property type="entry name" value="NCOA6_TRADD-N"/>
</dbReference>
<dbReference type="InterPro" id="IPR001875">
    <property type="entry name" value="DED_dom"/>
</dbReference>
<name>C3YCP2_BRAFL</name>
<evidence type="ECO:0000313" key="5">
    <source>
        <dbReference type="Proteomes" id="UP000001554"/>
    </source>
</evidence>
<dbReference type="SMART" id="SM00031">
    <property type="entry name" value="DED"/>
    <property type="match status" value="2"/>
</dbReference>
<gene>
    <name evidence="6" type="primary">LOC118426520</name>
    <name evidence="4" type="ORF">BRAFLDRAFT_84318</name>
</gene>
<dbReference type="GO" id="GO:0000209">
    <property type="term" value="P:protein polyubiquitination"/>
    <property type="evidence" value="ECO:0000318"/>
    <property type="project" value="GO_Central"/>
</dbReference>
<keyword evidence="5" id="KW-1185">Reference proteome</keyword>
<dbReference type="GeneID" id="118426520"/>
<proteinExistence type="predicted"/>
<evidence type="ECO:0000313" key="6">
    <source>
        <dbReference type="RefSeq" id="XP_035691870.1"/>
    </source>
</evidence>
<dbReference type="PROSITE" id="PS50168">
    <property type="entry name" value="DED"/>
    <property type="match status" value="2"/>
</dbReference>
<feature type="domain" description="DED" evidence="3">
    <location>
        <begin position="118"/>
        <end position="199"/>
    </location>
</feature>
<dbReference type="GO" id="GO:0061630">
    <property type="term" value="F:ubiquitin protein ligase activity"/>
    <property type="evidence" value="ECO:0000318"/>
    <property type="project" value="GO_Central"/>
</dbReference>
<keyword evidence="1" id="KW-0175">Coiled coil</keyword>
<dbReference type="InterPro" id="IPR011029">
    <property type="entry name" value="DEATH-like_dom_sf"/>
</dbReference>
<dbReference type="PANTHER" id="PTHR24104:SF50">
    <property type="entry name" value="SMP-30_GLUCONOLACTONASE_LRE-LIKE REGION DOMAIN-CONTAINING PROTEIN"/>
    <property type="match status" value="1"/>
</dbReference>
<feature type="coiled-coil region" evidence="1">
    <location>
        <begin position="401"/>
        <end position="466"/>
    </location>
</feature>
<dbReference type="Gene3D" id="2.120.10.30">
    <property type="entry name" value="TolB, C-terminal domain"/>
    <property type="match status" value="1"/>
</dbReference>
<dbReference type="SUPFAM" id="SSF101898">
    <property type="entry name" value="NHL repeat"/>
    <property type="match status" value="1"/>
</dbReference>
<dbReference type="SUPFAM" id="SSF47986">
    <property type="entry name" value="DEATH domain"/>
    <property type="match status" value="2"/>
</dbReference>
<dbReference type="Pfam" id="PF13820">
    <property type="entry name" value="NCOA6_TRADD-N"/>
    <property type="match status" value="1"/>
</dbReference>
<dbReference type="EMBL" id="GG666502">
    <property type="protein sequence ID" value="EEN61843.1"/>
    <property type="molecule type" value="Genomic_DNA"/>
</dbReference>
<dbReference type="KEGG" id="bfo:118426520"/>
<dbReference type="CDD" id="cd00045">
    <property type="entry name" value="DED"/>
    <property type="match status" value="2"/>
</dbReference>
<dbReference type="Proteomes" id="UP000001554">
    <property type="component" value="Chromosome 11"/>
</dbReference>
<accession>C3YCP2</accession>
<protein>
    <submittedName>
        <fullName evidence="6">Uncharacterized protein LOC118426520</fullName>
    </submittedName>
</protein>
<dbReference type="InterPro" id="IPR011042">
    <property type="entry name" value="6-blade_b-propeller_TolB-like"/>
</dbReference>